<dbReference type="Proteomes" id="UP000662782">
    <property type="component" value="Segment"/>
</dbReference>
<organism evidence="1 2">
    <name type="scientific">Klebsiella phage Miami</name>
    <dbReference type="NCBI Taxonomy" id="2767581"/>
    <lineage>
        <taxon>Viruses</taxon>
        <taxon>Duplodnaviria</taxon>
        <taxon>Heunggongvirae</taxon>
        <taxon>Uroviricota</taxon>
        <taxon>Caudoviricetes</taxon>
        <taxon>Chimalliviridae</taxon>
        <taxon>Miamivirus</taxon>
        <taxon>Miamivirus miami</taxon>
    </lineage>
</organism>
<evidence type="ECO:0000313" key="2">
    <source>
        <dbReference type="Proteomes" id="UP000662782"/>
    </source>
</evidence>
<sequence>MITAVLSWASAIISLAKMLNPDNKNYDESKKVIDKLGSVAGIVSTSSAAKSAQRAIINPMVVVERPLLHQEYMNELLTIIQLRDIMNVLTHLSLQGEVGGVKIAKLIEGINPSRSGFLSLMGAESFGGTNILPPVAGAEADLVTVKDKDGVMIDTKLQNTLNEYSPLALGKVVGAEVIIDGKRNTFPLVFRQVPVPADTKQLENVFQVAKPEDGLRMRIMMLKTGEITPAEFLTGSDLVKKEFAVRKNDLTGYYEEAQKRATRNRVEAIRTGEASMNTMANVFVMSSDTARQIELEIGLRFANASSRDRIFSKTVANTIVVVNEGRGIFTFYTHGQDMPEVYTRSEIKVKAAKDTSSNSLQDLLKLFNGGV</sequence>
<reference evidence="1 2" key="1">
    <citation type="submission" date="2020-07" db="EMBL/GenBank/DDBJ databases">
        <title>Complete genome sequence of Klebsiella pneumoniae phage Miami.</title>
        <authorList>
            <person name="Mora D.A."/>
            <person name="Lessor L."/>
            <person name="Gill J."/>
            <person name="Liu M."/>
        </authorList>
    </citation>
    <scope>NUCLEOTIDE SEQUENCE [LARGE SCALE GENOMIC DNA]</scope>
</reference>
<protein>
    <submittedName>
        <fullName evidence="1">Uncharacterized protein</fullName>
    </submittedName>
</protein>
<keyword evidence="2" id="KW-1185">Reference proteome</keyword>
<evidence type="ECO:0000313" key="1">
    <source>
        <dbReference type="EMBL" id="QPB09114.1"/>
    </source>
</evidence>
<accession>A0A873WUR0</accession>
<name>A0A873WUR0_9CAUD</name>
<proteinExistence type="predicted"/>
<gene>
    <name evidence="1" type="ORF">CPT_Miami_019</name>
</gene>
<dbReference type="EMBL" id="MT701590">
    <property type="protein sequence ID" value="QPB09114.1"/>
    <property type="molecule type" value="Genomic_DNA"/>
</dbReference>